<evidence type="ECO:0000313" key="3">
    <source>
        <dbReference type="Proteomes" id="UP000253872"/>
    </source>
</evidence>
<comment type="caution">
    <text evidence="2">The sequence shown here is derived from an EMBL/GenBank/DDBJ whole genome shotgun (WGS) entry which is preliminary data.</text>
</comment>
<dbReference type="Pfam" id="PF01755">
    <property type="entry name" value="Glyco_transf_25"/>
    <property type="match status" value="1"/>
</dbReference>
<evidence type="ECO:0000259" key="1">
    <source>
        <dbReference type="Pfam" id="PF01755"/>
    </source>
</evidence>
<dbReference type="AlphaFoldDB" id="A0A369YKF4"/>
<evidence type="ECO:0000313" key="2">
    <source>
        <dbReference type="EMBL" id="RDE73614.1"/>
    </source>
</evidence>
<organism evidence="2 3">
    <name type="scientific">Haemophilus sputorum</name>
    <dbReference type="NCBI Taxonomy" id="1078480"/>
    <lineage>
        <taxon>Bacteria</taxon>
        <taxon>Pseudomonadati</taxon>
        <taxon>Pseudomonadota</taxon>
        <taxon>Gammaproteobacteria</taxon>
        <taxon>Pasteurellales</taxon>
        <taxon>Pasteurellaceae</taxon>
        <taxon>Haemophilus</taxon>
    </lineage>
</organism>
<name>A0A369YKF4_9PAST</name>
<dbReference type="RefSeq" id="WP_111401285.1">
    <property type="nucleotide sequence ID" value="NZ_QEPN01000001.1"/>
</dbReference>
<dbReference type="InterPro" id="IPR002654">
    <property type="entry name" value="Glyco_trans_25"/>
</dbReference>
<sequence length="256" mass="29306">MKKYLISLAKDSERRTLFFSQPNTADFYLFDAINTMQLEEAALSARFDFEAFQAHYGRAVTKGEIGCTLSHLGVYQLIVDDETIGEEEYALVCEDDCLFAPNFQITLDALLAEKPSADMVLVGQSKILKFDDLELEINYPTTFTFWRKPIGNTAYRYAYPYKDYFAGTVAYLIKKSAARTFLAKANSAKPFWLADDYILFGQQFNLKTLVVRPLMAIENPNLISNLADLRGALHHNTVKKWLKYPLKKLFAIKRNQ</sequence>
<dbReference type="EMBL" id="QEPN01000001">
    <property type="protein sequence ID" value="RDE73614.1"/>
    <property type="molecule type" value="Genomic_DNA"/>
</dbReference>
<proteinExistence type="predicted"/>
<gene>
    <name evidence="2" type="ORF">DPV93_00210</name>
</gene>
<dbReference type="Proteomes" id="UP000253872">
    <property type="component" value="Unassembled WGS sequence"/>
</dbReference>
<feature type="domain" description="Glycosyl transferase family 25" evidence="1">
    <location>
        <begin position="2"/>
        <end position="197"/>
    </location>
</feature>
<dbReference type="CDD" id="cd06532">
    <property type="entry name" value="Glyco_transf_25"/>
    <property type="match status" value="1"/>
</dbReference>
<reference evidence="2 3" key="1">
    <citation type="submission" date="2018-05" db="EMBL/GenBank/DDBJ databases">
        <title>Draft Genome Sequences for a Diverse set of 7 Haemophilus Species.</title>
        <authorList>
            <person name="Nichols M."/>
            <person name="Topaz N."/>
            <person name="Wang X."/>
            <person name="Wang X."/>
            <person name="Boxrud D."/>
        </authorList>
    </citation>
    <scope>NUCLEOTIDE SEQUENCE [LARGE SCALE GENOMIC DNA]</scope>
    <source>
        <strain evidence="2 3">C2002001239</strain>
    </source>
</reference>
<dbReference type="STRING" id="1035839.GCA_000238795_00119"/>
<accession>A0A369YKF4</accession>
<protein>
    <submittedName>
        <fullName evidence="2">Lsg locus protein 4</fullName>
    </submittedName>
</protein>